<dbReference type="InterPro" id="IPR013024">
    <property type="entry name" value="GGCT-like"/>
</dbReference>
<name>A0A0F9F8N7_9ZZZZ</name>
<dbReference type="AlphaFoldDB" id="A0A0F9F8N7"/>
<comment type="caution">
    <text evidence="3">The sequence shown here is derived from an EMBL/GenBank/DDBJ whole genome shotgun (WGS) entry which is preliminary data.</text>
</comment>
<evidence type="ECO:0000256" key="1">
    <source>
        <dbReference type="ARBA" id="ARBA00012344"/>
    </source>
</evidence>
<organism evidence="3">
    <name type="scientific">marine sediment metagenome</name>
    <dbReference type="NCBI Taxonomy" id="412755"/>
    <lineage>
        <taxon>unclassified sequences</taxon>
        <taxon>metagenomes</taxon>
        <taxon>ecological metagenomes</taxon>
    </lineage>
</organism>
<dbReference type="CDD" id="cd06661">
    <property type="entry name" value="GGCT_like"/>
    <property type="match status" value="1"/>
</dbReference>
<gene>
    <name evidence="3" type="ORF">LCGC14_2335210</name>
</gene>
<sequence>MSENNNDLRNSLWVFGYGSLMSDNWETDYHGTCEGKAILKGYYRAFNKKSTRNWGSAIKPCPTLGLERSTKGECVGLVFKFTINKREAVITYLKDREGPSFQLVEVEVELEDGQKEIALTPINQPGSSTYIGNINFSTLVNMARNAKGENGRCFDYIHNI</sequence>
<reference evidence="3" key="1">
    <citation type="journal article" date="2015" name="Nature">
        <title>Complex archaea that bridge the gap between prokaryotes and eukaryotes.</title>
        <authorList>
            <person name="Spang A."/>
            <person name="Saw J.H."/>
            <person name="Jorgensen S.L."/>
            <person name="Zaremba-Niedzwiedzka K."/>
            <person name="Martijn J."/>
            <person name="Lind A.E."/>
            <person name="van Eijk R."/>
            <person name="Schleper C."/>
            <person name="Guy L."/>
            <person name="Ettema T.J."/>
        </authorList>
    </citation>
    <scope>NUCLEOTIDE SEQUENCE</scope>
</reference>
<dbReference type="PANTHER" id="PTHR12192:SF2">
    <property type="entry name" value="GLUTATHIONE-SPECIFIC GAMMA-GLUTAMYLCYCLOTRANSFERASE 2"/>
    <property type="match status" value="1"/>
</dbReference>
<dbReference type="InterPro" id="IPR036568">
    <property type="entry name" value="GGCT-like_sf"/>
</dbReference>
<evidence type="ECO:0000256" key="2">
    <source>
        <dbReference type="ARBA" id="ARBA00023239"/>
    </source>
</evidence>
<protein>
    <recommendedName>
        <fullName evidence="1">glutathione-specific gamma-glutamylcyclotransferase</fullName>
        <ecNumber evidence="1">4.3.2.7</ecNumber>
    </recommendedName>
</protein>
<dbReference type="SUPFAM" id="SSF110857">
    <property type="entry name" value="Gamma-glutamyl cyclotransferase-like"/>
    <property type="match status" value="1"/>
</dbReference>
<dbReference type="Gene3D" id="3.10.490.10">
    <property type="entry name" value="Gamma-glutamyl cyclotransferase-like"/>
    <property type="match status" value="1"/>
</dbReference>
<dbReference type="GO" id="GO:0006751">
    <property type="term" value="P:glutathione catabolic process"/>
    <property type="evidence" value="ECO:0007669"/>
    <property type="project" value="InterPro"/>
</dbReference>
<keyword evidence="2" id="KW-0456">Lyase</keyword>
<dbReference type="Pfam" id="PF04752">
    <property type="entry name" value="ChaC"/>
    <property type="match status" value="1"/>
</dbReference>
<dbReference type="GO" id="GO:0061928">
    <property type="term" value="F:glutathione specific gamma-glutamylcyclotransferase activity"/>
    <property type="evidence" value="ECO:0007669"/>
    <property type="project" value="UniProtKB-EC"/>
</dbReference>
<dbReference type="GO" id="GO:0005737">
    <property type="term" value="C:cytoplasm"/>
    <property type="evidence" value="ECO:0007669"/>
    <property type="project" value="TreeGrafter"/>
</dbReference>
<dbReference type="EC" id="4.3.2.7" evidence="1"/>
<dbReference type="PANTHER" id="PTHR12192">
    <property type="entry name" value="CATION TRANSPORT PROTEIN CHAC-RELATED"/>
    <property type="match status" value="1"/>
</dbReference>
<proteinExistence type="predicted"/>
<evidence type="ECO:0000313" key="3">
    <source>
        <dbReference type="EMBL" id="KKL47472.1"/>
    </source>
</evidence>
<dbReference type="InterPro" id="IPR006840">
    <property type="entry name" value="ChaC"/>
</dbReference>
<accession>A0A0F9F8N7</accession>
<dbReference type="EMBL" id="LAZR01033651">
    <property type="protein sequence ID" value="KKL47472.1"/>
    <property type="molecule type" value="Genomic_DNA"/>
</dbReference>